<proteinExistence type="predicted"/>
<organism evidence="1 2">
    <name type="scientific">Brevibacillus gelatini</name>
    <dbReference type="NCBI Taxonomy" id="1655277"/>
    <lineage>
        <taxon>Bacteria</taxon>
        <taxon>Bacillati</taxon>
        <taxon>Bacillota</taxon>
        <taxon>Bacilli</taxon>
        <taxon>Bacillales</taxon>
        <taxon>Paenibacillaceae</taxon>
        <taxon>Brevibacillus</taxon>
    </lineage>
</organism>
<dbReference type="OrthoDB" id="9994056at2"/>
<dbReference type="EMBL" id="RHHS01000013">
    <property type="protein sequence ID" value="RNB59401.1"/>
    <property type="molecule type" value="Genomic_DNA"/>
</dbReference>
<sequence length="104" mass="12242">MDNKLTIWIHYKFCEDILNKIKNRIKRTYLLDGYGIRAVDNGVILFFNDESDGKIEILISRQKDTYNIQVAGEFDWEVVRVYQLIQALINDIVEGVTLDENHHI</sequence>
<comment type="caution">
    <text evidence="1">The sequence shown here is derived from an EMBL/GenBank/DDBJ whole genome shotgun (WGS) entry which is preliminary data.</text>
</comment>
<evidence type="ECO:0000313" key="1">
    <source>
        <dbReference type="EMBL" id="RNB59401.1"/>
    </source>
</evidence>
<gene>
    <name evidence="1" type="ORF">EDM57_04470</name>
</gene>
<dbReference type="RefSeq" id="WP_122903568.1">
    <property type="nucleotide sequence ID" value="NZ_RHHS01000013.1"/>
</dbReference>
<dbReference type="AlphaFoldDB" id="A0A3M8B7H3"/>
<protein>
    <submittedName>
        <fullName evidence="1">Uncharacterized protein</fullName>
    </submittedName>
</protein>
<name>A0A3M8B7H3_9BACL</name>
<dbReference type="Proteomes" id="UP000268829">
    <property type="component" value="Unassembled WGS sequence"/>
</dbReference>
<keyword evidence="2" id="KW-1185">Reference proteome</keyword>
<reference evidence="1 2" key="1">
    <citation type="submission" date="2018-10" db="EMBL/GenBank/DDBJ databases">
        <title>Phylogenomics of Brevibacillus.</title>
        <authorList>
            <person name="Dunlap C."/>
        </authorList>
    </citation>
    <scope>NUCLEOTIDE SEQUENCE [LARGE SCALE GENOMIC DNA]</scope>
    <source>
        <strain evidence="1 2">DSM 100115</strain>
    </source>
</reference>
<accession>A0A3M8B7H3</accession>
<evidence type="ECO:0000313" key="2">
    <source>
        <dbReference type="Proteomes" id="UP000268829"/>
    </source>
</evidence>